<feature type="region of interest" description="Disordered" evidence="2">
    <location>
        <begin position="1098"/>
        <end position="1161"/>
    </location>
</feature>
<dbReference type="EMBL" id="CP144525">
    <property type="protein sequence ID" value="WWC71672.1"/>
    <property type="molecule type" value="Genomic_DNA"/>
</dbReference>
<feature type="compositionally biased region" description="Polar residues" evidence="2">
    <location>
        <begin position="236"/>
        <end position="255"/>
    </location>
</feature>
<dbReference type="KEGG" id="kpin:30171839"/>
<feature type="compositionally biased region" description="Basic and acidic residues" evidence="2">
    <location>
        <begin position="825"/>
        <end position="836"/>
    </location>
</feature>
<feature type="coiled-coil region" evidence="1">
    <location>
        <begin position="1641"/>
        <end position="1668"/>
    </location>
</feature>
<reference evidence="3" key="1">
    <citation type="submission" date="2013-07" db="EMBL/GenBank/DDBJ databases">
        <title>The Genome Sequence of Cryptococcus pinus CBS10737.</title>
        <authorList>
            <consortium name="The Broad Institute Genome Sequencing Platform"/>
            <person name="Cuomo C."/>
            <person name="Litvintseva A."/>
            <person name="Chen Y."/>
            <person name="Heitman J."/>
            <person name="Sun S."/>
            <person name="Springer D."/>
            <person name="Dromer F."/>
            <person name="Young S.K."/>
            <person name="Zeng Q."/>
            <person name="Gargeya S."/>
            <person name="Fitzgerald M."/>
            <person name="Abouelleil A."/>
            <person name="Alvarado L."/>
            <person name="Berlin A.M."/>
            <person name="Chapman S.B."/>
            <person name="Dewar J."/>
            <person name="Goldberg J."/>
            <person name="Griggs A."/>
            <person name="Gujja S."/>
            <person name="Hansen M."/>
            <person name="Howarth C."/>
            <person name="Imamovic A."/>
            <person name="Larimer J."/>
            <person name="McCowan C."/>
            <person name="Murphy C."/>
            <person name="Pearson M."/>
            <person name="Priest M."/>
            <person name="Roberts A."/>
            <person name="Saif S."/>
            <person name="Shea T."/>
            <person name="Sykes S."/>
            <person name="Wortman J."/>
            <person name="Nusbaum C."/>
            <person name="Birren B."/>
        </authorList>
    </citation>
    <scope>NUCLEOTIDE SEQUENCE [LARGE SCALE GENOMIC DNA]</scope>
    <source>
        <strain evidence="3">CBS 10737</strain>
    </source>
</reference>
<feature type="compositionally biased region" description="Polar residues" evidence="2">
    <location>
        <begin position="760"/>
        <end position="772"/>
    </location>
</feature>
<protein>
    <submittedName>
        <fullName evidence="3">Uncharacterized protein</fullName>
    </submittedName>
</protein>
<reference evidence="4" key="2">
    <citation type="submission" date="2013-07" db="EMBL/GenBank/DDBJ databases">
        <authorList>
            <consortium name="The Broad Institute Genome Sequencing Platform"/>
            <person name="Cuomo C."/>
            <person name="Litvintseva A."/>
            <person name="Chen Y."/>
            <person name="Heitman J."/>
            <person name="Sun S."/>
            <person name="Springer D."/>
            <person name="Dromer F."/>
            <person name="Young S.K."/>
            <person name="Zeng Q."/>
            <person name="Gargeya S."/>
            <person name="Fitzgerald M."/>
            <person name="Abouelleil A."/>
            <person name="Alvarado L."/>
            <person name="Berlin A.M."/>
            <person name="Chapman S.B."/>
            <person name="Dewar J."/>
            <person name="Goldberg J."/>
            <person name="Griggs A."/>
            <person name="Gujja S."/>
            <person name="Hansen M."/>
            <person name="Howarth C."/>
            <person name="Imamovic A."/>
            <person name="Larimer J."/>
            <person name="McCowan C."/>
            <person name="Murphy C."/>
            <person name="Pearson M."/>
            <person name="Priest M."/>
            <person name="Roberts A."/>
            <person name="Saif S."/>
            <person name="Shea T."/>
            <person name="Sykes S."/>
            <person name="Wortman J."/>
            <person name="Nusbaum C."/>
            <person name="Birren B."/>
        </authorList>
    </citation>
    <scope>NUCLEOTIDE SEQUENCE</scope>
    <source>
        <strain evidence="4">CBS 10737</strain>
    </source>
</reference>
<dbReference type="Proteomes" id="UP000094020">
    <property type="component" value="Chromosome 7"/>
</dbReference>
<reference evidence="3" key="3">
    <citation type="submission" date="2016-07" db="EMBL/GenBank/DDBJ databases">
        <title>Evolution of pathogenesis and genome organization in the Tremellales.</title>
        <authorList>
            <person name="Cuomo C."/>
            <person name="Litvintseva A."/>
            <person name="Heitman J."/>
            <person name="Chen Y."/>
            <person name="Sun S."/>
            <person name="Springer D."/>
            <person name="Dromer F."/>
            <person name="Young S."/>
            <person name="Zeng Q."/>
            <person name="Chapman S."/>
            <person name="Gujja S."/>
            <person name="Saif S."/>
            <person name="Birren B."/>
        </authorList>
    </citation>
    <scope>NUCLEOTIDE SEQUENCE</scope>
    <source>
        <strain evidence="3">CBS 10737</strain>
    </source>
</reference>
<evidence type="ECO:0000256" key="1">
    <source>
        <dbReference type="SAM" id="Coils"/>
    </source>
</evidence>
<evidence type="ECO:0000313" key="4">
    <source>
        <dbReference type="EMBL" id="WWC71672.1"/>
    </source>
</evidence>
<organism evidence="3">
    <name type="scientific">Kwoniella pini CBS 10737</name>
    <dbReference type="NCBI Taxonomy" id="1296096"/>
    <lineage>
        <taxon>Eukaryota</taxon>
        <taxon>Fungi</taxon>
        <taxon>Dikarya</taxon>
        <taxon>Basidiomycota</taxon>
        <taxon>Agaricomycotina</taxon>
        <taxon>Tremellomycetes</taxon>
        <taxon>Tremellales</taxon>
        <taxon>Cryptococcaceae</taxon>
        <taxon>Kwoniella</taxon>
    </lineage>
</organism>
<name>A0A1B9I3U6_9TREE</name>
<feature type="compositionally biased region" description="Basic and acidic residues" evidence="2">
    <location>
        <begin position="728"/>
        <end position="741"/>
    </location>
</feature>
<feature type="region of interest" description="Disordered" evidence="2">
    <location>
        <begin position="340"/>
        <end position="361"/>
    </location>
</feature>
<feature type="compositionally biased region" description="Polar residues" evidence="2">
    <location>
        <begin position="42"/>
        <end position="54"/>
    </location>
</feature>
<feature type="compositionally biased region" description="Basic and acidic residues" evidence="2">
    <location>
        <begin position="922"/>
        <end position="936"/>
    </location>
</feature>
<feature type="compositionally biased region" description="Low complexity" evidence="2">
    <location>
        <begin position="911"/>
        <end position="921"/>
    </location>
</feature>
<feature type="compositionally biased region" description="Polar residues" evidence="2">
    <location>
        <begin position="159"/>
        <end position="170"/>
    </location>
</feature>
<reference evidence="4" key="4">
    <citation type="submission" date="2024-02" db="EMBL/GenBank/DDBJ databases">
        <title>Comparative genomics of Cryptococcus and Kwoniella reveals pathogenesis evolution and contrasting modes of karyotype evolution via chromosome fusion or intercentromeric recombination.</title>
        <authorList>
            <person name="Coelho M.A."/>
            <person name="David-Palma M."/>
            <person name="Shea T."/>
            <person name="Bowers K."/>
            <person name="McGinley-Smith S."/>
            <person name="Mohammad A.W."/>
            <person name="Gnirke A."/>
            <person name="Yurkov A.M."/>
            <person name="Nowrousian M."/>
            <person name="Sun S."/>
            <person name="Cuomo C.A."/>
            <person name="Heitman J."/>
        </authorList>
    </citation>
    <scope>NUCLEOTIDE SEQUENCE</scope>
    <source>
        <strain evidence="4">CBS 10737</strain>
    </source>
</reference>
<keyword evidence="5" id="KW-1185">Reference proteome</keyword>
<feature type="compositionally biased region" description="Basic and acidic residues" evidence="2">
    <location>
        <begin position="1125"/>
        <end position="1134"/>
    </location>
</feature>
<feature type="region of interest" description="Disordered" evidence="2">
    <location>
        <begin position="851"/>
        <end position="948"/>
    </location>
</feature>
<dbReference type="OrthoDB" id="2564742at2759"/>
<feature type="compositionally biased region" description="Polar residues" evidence="2">
    <location>
        <begin position="533"/>
        <end position="546"/>
    </location>
</feature>
<feature type="region of interest" description="Disordered" evidence="2">
    <location>
        <begin position="88"/>
        <end position="170"/>
    </location>
</feature>
<feature type="region of interest" description="Disordered" evidence="2">
    <location>
        <begin position="526"/>
        <end position="546"/>
    </location>
</feature>
<keyword evidence="1" id="KW-0175">Coiled coil</keyword>
<feature type="compositionally biased region" description="Polar residues" evidence="2">
    <location>
        <begin position="851"/>
        <end position="881"/>
    </location>
</feature>
<feature type="compositionally biased region" description="Basic and acidic residues" evidence="2">
    <location>
        <begin position="887"/>
        <end position="910"/>
    </location>
</feature>
<evidence type="ECO:0000313" key="3">
    <source>
        <dbReference type="EMBL" id="OCF50151.1"/>
    </source>
</evidence>
<accession>A0A1B9I3U6</accession>
<evidence type="ECO:0000256" key="2">
    <source>
        <dbReference type="SAM" id="MobiDB-lite"/>
    </source>
</evidence>
<dbReference type="STRING" id="1296096.A0A1B9I3U6"/>
<feature type="region of interest" description="Disordered" evidence="2">
    <location>
        <begin position="236"/>
        <end position="306"/>
    </location>
</feature>
<gene>
    <name evidence="3" type="ORF">I206_03470</name>
    <name evidence="4" type="ORF">I206_105630</name>
</gene>
<dbReference type="EMBL" id="KI894010">
    <property type="protein sequence ID" value="OCF50151.1"/>
    <property type="molecule type" value="Genomic_DNA"/>
</dbReference>
<feature type="compositionally biased region" description="Polar residues" evidence="2">
    <location>
        <begin position="669"/>
        <end position="686"/>
    </location>
</feature>
<feature type="compositionally biased region" description="Low complexity" evidence="2">
    <location>
        <begin position="742"/>
        <end position="751"/>
    </location>
</feature>
<sequence length="1797" mass="200732">MYPYYQPPESIEHPLQTQPHVYLPHPPNQNFYLPPLPPYSAQRFTSQPPSTETQGHARRPSQLNPEASLFSFEFRPVGGVSSMDDGYGRLKRHHDDPSALGIDYGDTGETLERRVSPRKQALKKPIESIPPHQSQSHGFESRYPTSLPREYDFPPQLPSQPSSDTRSNVPITSAPTLHIQRESQHYGTDRAMLGISSSAHISPQASVPTSHTRDQYHKYAVPPPFNRAWTLHSGLTTSLSPHRPTTQGLPLTDSSLPHPHSQGRISPPRSVFSAPYDNRSPTSERRLISLSPSLGRKRANSPFEGERKYRGYRAKEGGPPKAVLGGPGGKTFDERLALKSTATSPNLSPQKGPTDTATPLRNTIGVYTTSEKASEEKYTYRGKLIEVKLPPTSYSPPDSPPKAPLPDSNFDKVEQDEREMTMVVERRPRKEAFPWPESKMRLSPPGIPLPLSPELPGKDTLKRPSIDWPVIENTGDVHVWRGKEVQVTLPDQDCWERLRPPMPSAAELDTEIDTDDEENGKTEAEISAVLQPDTPTSQAGKDNTSVNTVEDAIHLSDNETQEDSLAWDECLISPVQDRSMREKIEHSSGNTFFESTLIPHPTLPPRPITREDSIAYDPISEISSPTKRSCSGKDLGNADFVKRQLGALLKDTDAKTTGHATSHNREVSIGSTISGKRSDQDSVQEPDQQRETFDINDGATPVLVSKSVASKKSKMRAWSDDEDDSAIEDDRLNEDDSRPSGEDSLSESVSSPARLEDVENQSIHHNTAQPAQERQAEIAHAPRTAVQTSSKMRAWTLEENEVDVHEGRGISGPARIPSSSHNHSQKTDRWKNDRLGTADFEDVPLIVTEVSQAKSMESTESNGRLDSSSLGTPIRVPSSTDEISELGIREARLSFETEHPRHSDIRHTREGSQSTSSSSSERPPRDDRSPIKREVENSYLPSDTPTLPLAEPIVSLKEITIYPSNPIQLPPTLRPNAEAPPDVPAPQSITTSTGSADPEVQPPTHVHSTRCSPSIPLSPVPARDVITSSPAKIEEYATPPQSTGDTFASAAYMTADGSPLIPTRTFVDTSPQPLRGLLPDLSSWREPVPTILEMPYAGQSSDASEELDDSYEAKAEDGLVCPKPYIERQRERGFSRSAAPSPPSERQVENPVNETEPSPDPMVVNTKFRHWIFPLQAGDSDQGHKARPSITRRHTMPLGDYLDELENLHSTENNGLGVASTFASRVGELRTYFRADEEMSRGNSAEFPFRKQKRVLGVVNIDNIDKKSPLATPTSNGNEADGQNTRLDEILHLLRKGSGKDRDMKDGIVEALQAFLAQSHLPLTHNGTFETIKPILEKHSRLLTSIHELANLPSTRLPVSADSPEERDQTRNKELFAAILTGQHAILSKFEEVASSQSTGSATISQAIEALQNAQNAAEQRHLEQESQSKIIMALREEIDHKVISITEYRAQMDVLNQRLNDTRCDKTELRDQMQGLMTRMEEMTLKSSKMENELNGVLARALAADFERDALASSLKEEKDIQDSLRSELKEYQQQLEKEHRNHQAKLAEKQVEFDSMQSAIHTQLSEIKEQRQAIKTLQETISTHEREQVAETEKRHVAQESALIEFSQNALTHQEEIMARLNKLDENMYESMGSKVKEYETVLDRNRTLQSEVDSLRERLAASADRFAKLQLTTTDTVSANTAIQLAISDKLTDETKRKEEAESKMEEMRKELEKVKEEKINWHLVATERQAMARMQEIQLQALCQENVYWKQFALDADRRRFKDFMETKPFRNEDGSEFVNIDGKTKEENQGTC</sequence>
<feature type="region of interest" description="Disordered" evidence="2">
    <location>
        <begin position="1"/>
        <end position="64"/>
    </location>
</feature>
<feature type="coiled-coil region" evidence="1">
    <location>
        <begin position="1408"/>
        <end position="1589"/>
    </location>
</feature>
<feature type="region of interest" description="Disordered" evidence="2">
    <location>
        <begin position="970"/>
        <end position="1022"/>
    </location>
</feature>
<proteinExistence type="predicted"/>
<feature type="compositionally biased region" description="Pro residues" evidence="2">
    <location>
        <begin position="393"/>
        <end position="404"/>
    </location>
</feature>
<feature type="region of interest" description="Disordered" evidence="2">
    <location>
        <begin position="435"/>
        <end position="455"/>
    </location>
</feature>
<feature type="coiled-coil region" evidence="1">
    <location>
        <begin position="1694"/>
        <end position="1728"/>
    </location>
</feature>
<feature type="region of interest" description="Disordered" evidence="2">
    <location>
        <begin position="389"/>
        <end position="410"/>
    </location>
</feature>
<feature type="region of interest" description="Disordered" evidence="2">
    <location>
        <begin position="654"/>
        <end position="836"/>
    </location>
</feature>
<evidence type="ECO:0000313" key="5">
    <source>
        <dbReference type="Proteomes" id="UP000094020"/>
    </source>
</evidence>
<dbReference type="RefSeq" id="XP_019011370.1">
    <property type="nucleotide sequence ID" value="XM_019155216.1"/>
</dbReference>
<dbReference type="GeneID" id="30171839"/>